<evidence type="ECO:0000313" key="2">
    <source>
        <dbReference type="EMBL" id="NYH21440.1"/>
    </source>
</evidence>
<keyword evidence="3" id="KW-1185">Reference proteome</keyword>
<dbReference type="EMBL" id="JACCAS010000001">
    <property type="protein sequence ID" value="NYH21440.1"/>
    <property type="molecule type" value="Genomic_DNA"/>
</dbReference>
<sequence length="154" mass="15932">MRAQVVGCGTLNVRGIQPDKAVRAEEKDMKRSRLAALEMVTAMVTATSNVTLNAALTTALKAGVALTLFGASGTLTFAQTPRPVQTAPTAQTVQTAQTNPPPQQDSNAPMAKPPEAASGAGGSSNPDNMPVKRPPKPTNDRMMRQPPASGANAK</sequence>
<comment type="caution">
    <text evidence="2">The sequence shown here is derived from an EMBL/GenBank/DDBJ whole genome shotgun (WGS) entry which is preliminary data.</text>
</comment>
<dbReference type="AlphaFoldDB" id="A0A7Z0B663"/>
<feature type="region of interest" description="Disordered" evidence="1">
    <location>
        <begin position="80"/>
        <end position="154"/>
    </location>
</feature>
<evidence type="ECO:0000313" key="3">
    <source>
        <dbReference type="Proteomes" id="UP000540929"/>
    </source>
</evidence>
<gene>
    <name evidence="2" type="ORF">GGD40_000919</name>
</gene>
<reference evidence="2 3" key="1">
    <citation type="submission" date="2020-07" db="EMBL/GenBank/DDBJ databases">
        <title>Exploring microbial biodiversity for novel pathways involved in the catabolism of aromatic compounds derived from lignin.</title>
        <authorList>
            <person name="Elkins J."/>
        </authorList>
    </citation>
    <scope>NUCLEOTIDE SEQUENCE [LARGE SCALE GENOMIC DNA]</scope>
    <source>
        <strain evidence="2 3">H2C3C</strain>
    </source>
</reference>
<accession>A0A7Z0B663</accession>
<feature type="compositionally biased region" description="Low complexity" evidence="1">
    <location>
        <begin position="83"/>
        <end position="98"/>
    </location>
</feature>
<dbReference type="Proteomes" id="UP000540929">
    <property type="component" value="Unassembled WGS sequence"/>
</dbReference>
<organism evidence="2 3">
    <name type="scientific">Paraburkholderia bryophila</name>
    <dbReference type="NCBI Taxonomy" id="420952"/>
    <lineage>
        <taxon>Bacteria</taxon>
        <taxon>Pseudomonadati</taxon>
        <taxon>Pseudomonadota</taxon>
        <taxon>Betaproteobacteria</taxon>
        <taxon>Burkholderiales</taxon>
        <taxon>Burkholderiaceae</taxon>
        <taxon>Paraburkholderia</taxon>
    </lineage>
</organism>
<protein>
    <submittedName>
        <fullName evidence="2">Uncharacterized protein</fullName>
    </submittedName>
</protein>
<proteinExistence type="predicted"/>
<name>A0A7Z0B663_9BURK</name>
<evidence type="ECO:0000256" key="1">
    <source>
        <dbReference type="SAM" id="MobiDB-lite"/>
    </source>
</evidence>